<dbReference type="STRING" id="272627.CCC_00268"/>
<dbReference type="GO" id="GO:0004888">
    <property type="term" value="F:transmembrane signaling receptor activity"/>
    <property type="evidence" value="ECO:0007669"/>
    <property type="project" value="InterPro"/>
</dbReference>
<sequence length="350" mass="37722">MAEPEQILELTQAVHTVANDKISEIKKVTGTTRILSLNALIEAARAGELGRGFAVVANEVKNVSDNINTITQSLEGELSSSINDLMNLGQVMVKQLRGSRLADLALNMIEIIDRNLYERSCDVRWWATDSAVVDCLAGDSAEAANFACKRLGVILDSYTVYLDLWIADAEGRVVASGRPNRYPRAIGSSVAGESWFRDAMATRDGGEYAVADISTNSQLEGAQVATYSAAIREGGDNNGRVIGALGIFFDWQAQAETVVKGVRLREEEKAGTRCLLLDQDHRVIASSDGVGVLTETLPLDTRSGPVGSYVDDHGTVTGYSLTPGYETYEGLGWYGVIIQHPKGAVTVKPH</sequence>
<proteinExistence type="inferred from homology"/>
<dbReference type="GO" id="GO:0006935">
    <property type="term" value="P:chemotaxis"/>
    <property type="evidence" value="ECO:0007669"/>
    <property type="project" value="InterPro"/>
</dbReference>
<dbReference type="OrthoDB" id="9814866at2"/>
<comment type="similarity">
    <text evidence="2">Belongs to the methyl-accepting chemotaxis (MCP) protein family.</text>
</comment>
<evidence type="ECO:0000259" key="4">
    <source>
        <dbReference type="PROSITE" id="PS50111"/>
    </source>
</evidence>
<dbReference type="EMBL" id="JXSL01000030">
    <property type="protein sequence ID" value="KIL97207.1"/>
    <property type="molecule type" value="Genomic_DNA"/>
</dbReference>
<evidence type="ECO:0000256" key="2">
    <source>
        <dbReference type="ARBA" id="ARBA00029447"/>
    </source>
</evidence>
<dbReference type="AlphaFoldDB" id="A0A0C2U6W6"/>
<dbReference type="Gene3D" id="3.30.450.20">
    <property type="entry name" value="PAS domain"/>
    <property type="match status" value="1"/>
</dbReference>
<reference evidence="5 6" key="1">
    <citation type="submission" date="2015-01" db="EMBL/GenBank/DDBJ databases">
        <title>Genome Sequence of Magnetospirillum magnetotacticum Strain MS-1.</title>
        <authorList>
            <person name="Marinov G.K."/>
            <person name="Smalley M.D."/>
            <person name="DeSalvo G."/>
        </authorList>
    </citation>
    <scope>NUCLEOTIDE SEQUENCE [LARGE SCALE GENOMIC DNA]</scope>
    <source>
        <strain evidence="5 6">MS-1</strain>
    </source>
</reference>
<keyword evidence="1 3" id="KW-0807">Transducer</keyword>
<dbReference type="RefSeq" id="WP_009871102.1">
    <property type="nucleotide sequence ID" value="NZ_JXSL01000030.1"/>
</dbReference>
<dbReference type="PANTHER" id="PTHR32089:SF112">
    <property type="entry name" value="LYSOZYME-LIKE PROTEIN-RELATED"/>
    <property type="match status" value="1"/>
</dbReference>
<dbReference type="PRINTS" id="PR00260">
    <property type="entry name" value="CHEMTRNSDUCR"/>
</dbReference>
<dbReference type="Pfam" id="PF00015">
    <property type="entry name" value="MCPsignal"/>
    <property type="match status" value="1"/>
</dbReference>
<organism evidence="5 6">
    <name type="scientific">Paramagnetospirillum magnetotacticum MS-1</name>
    <dbReference type="NCBI Taxonomy" id="272627"/>
    <lineage>
        <taxon>Bacteria</taxon>
        <taxon>Pseudomonadati</taxon>
        <taxon>Pseudomonadota</taxon>
        <taxon>Alphaproteobacteria</taxon>
        <taxon>Rhodospirillales</taxon>
        <taxon>Magnetospirillaceae</taxon>
        <taxon>Paramagnetospirillum</taxon>
    </lineage>
</organism>
<keyword evidence="6" id="KW-1185">Reference proteome</keyword>
<comment type="caution">
    <text evidence="5">The sequence shown here is derived from an EMBL/GenBank/DDBJ whole genome shotgun (WGS) entry which is preliminary data.</text>
</comment>
<dbReference type="PANTHER" id="PTHR32089">
    <property type="entry name" value="METHYL-ACCEPTING CHEMOTAXIS PROTEIN MCPB"/>
    <property type="match status" value="1"/>
</dbReference>
<dbReference type="InterPro" id="IPR004089">
    <property type="entry name" value="MCPsignal_dom"/>
</dbReference>
<dbReference type="Proteomes" id="UP000031971">
    <property type="component" value="Unassembled WGS sequence"/>
</dbReference>
<dbReference type="GO" id="GO:0016020">
    <property type="term" value="C:membrane"/>
    <property type="evidence" value="ECO:0007669"/>
    <property type="project" value="InterPro"/>
</dbReference>
<dbReference type="SUPFAM" id="SSF58104">
    <property type="entry name" value="Methyl-accepting chemotaxis protein (MCP) signaling domain"/>
    <property type="match status" value="1"/>
</dbReference>
<feature type="domain" description="Methyl-accepting transducer" evidence="4">
    <location>
        <begin position="22"/>
        <end position="80"/>
    </location>
</feature>
<accession>A0A0C2U6W6</accession>
<name>A0A0C2U6W6_PARME</name>
<evidence type="ECO:0000313" key="6">
    <source>
        <dbReference type="Proteomes" id="UP000031971"/>
    </source>
</evidence>
<dbReference type="InterPro" id="IPR004090">
    <property type="entry name" value="Chemotax_Me-accpt_rcpt"/>
</dbReference>
<evidence type="ECO:0000313" key="5">
    <source>
        <dbReference type="EMBL" id="KIL97207.1"/>
    </source>
</evidence>
<dbReference type="GO" id="GO:0007165">
    <property type="term" value="P:signal transduction"/>
    <property type="evidence" value="ECO:0007669"/>
    <property type="project" value="UniProtKB-KW"/>
</dbReference>
<protein>
    <submittedName>
        <fullName evidence="5">Methyl-accepting chemotaxis protein</fullName>
    </submittedName>
</protein>
<gene>
    <name evidence="5" type="ORF">CCC_00268</name>
</gene>
<evidence type="ECO:0000256" key="3">
    <source>
        <dbReference type="PROSITE-ProRule" id="PRU00284"/>
    </source>
</evidence>
<dbReference type="PROSITE" id="PS50111">
    <property type="entry name" value="CHEMOTAXIS_TRANSDUC_2"/>
    <property type="match status" value="1"/>
</dbReference>
<evidence type="ECO:0000256" key="1">
    <source>
        <dbReference type="ARBA" id="ARBA00023224"/>
    </source>
</evidence>
<dbReference type="Gene3D" id="1.10.287.950">
    <property type="entry name" value="Methyl-accepting chemotaxis protein"/>
    <property type="match status" value="1"/>
</dbReference>